<reference evidence="1 2" key="1">
    <citation type="submission" date="2021-06" db="EMBL/GenBank/DDBJ databases">
        <title>Caerostris extrusa draft genome.</title>
        <authorList>
            <person name="Kono N."/>
            <person name="Arakawa K."/>
        </authorList>
    </citation>
    <scope>NUCLEOTIDE SEQUENCE [LARGE SCALE GENOMIC DNA]</scope>
</reference>
<name>A0AAV4M4E7_CAEEX</name>
<sequence length="87" mass="9515">MNLKIVFVTLPVDPQSSVRFWKTKLFNYTLSRVFSRVGGMARDFVISSSAFAVKSITTCKCGAVFVPTNATANQSLPGHGKLCSVQR</sequence>
<protein>
    <submittedName>
        <fullName evidence="1">Uncharacterized protein</fullName>
    </submittedName>
</protein>
<proteinExistence type="predicted"/>
<comment type="caution">
    <text evidence="1">The sequence shown here is derived from an EMBL/GenBank/DDBJ whole genome shotgun (WGS) entry which is preliminary data.</text>
</comment>
<keyword evidence="2" id="KW-1185">Reference proteome</keyword>
<gene>
    <name evidence="1" type="ORF">CEXT_789981</name>
</gene>
<evidence type="ECO:0000313" key="2">
    <source>
        <dbReference type="Proteomes" id="UP001054945"/>
    </source>
</evidence>
<dbReference type="AlphaFoldDB" id="A0AAV4M4E7"/>
<evidence type="ECO:0000313" key="1">
    <source>
        <dbReference type="EMBL" id="GIX66904.1"/>
    </source>
</evidence>
<organism evidence="1 2">
    <name type="scientific">Caerostris extrusa</name>
    <name type="common">Bark spider</name>
    <name type="synonym">Caerostris bankana</name>
    <dbReference type="NCBI Taxonomy" id="172846"/>
    <lineage>
        <taxon>Eukaryota</taxon>
        <taxon>Metazoa</taxon>
        <taxon>Ecdysozoa</taxon>
        <taxon>Arthropoda</taxon>
        <taxon>Chelicerata</taxon>
        <taxon>Arachnida</taxon>
        <taxon>Araneae</taxon>
        <taxon>Araneomorphae</taxon>
        <taxon>Entelegynae</taxon>
        <taxon>Araneoidea</taxon>
        <taxon>Araneidae</taxon>
        <taxon>Caerostris</taxon>
    </lineage>
</organism>
<dbReference type="EMBL" id="BPLR01019349">
    <property type="protein sequence ID" value="GIX66904.1"/>
    <property type="molecule type" value="Genomic_DNA"/>
</dbReference>
<dbReference type="Proteomes" id="UP001054945">
    <property type="component" value="Unassembled WGS sequence"/>
</dbReference>
<accession>A0AAV4M4E7</accession>